<sequence length="525" mass="57684">MLKRKAGAEAAESGAGLGTSSNAKKAKEGSLSENFPKEPLAEPLDSWHIKGARGRDFPKFKQAKSILKGIKQGAPILVPAKMRPVLAGQAPGLLIILQGGRQIKLSAIHFTRNPSDGNWPSNDTGDLVETYVFARESKIWKDTIEKSYNIDLRGEDFSSMNDVFSVATESLYLMEFGLKGRLWFEQTLELPSNKDELTETQVLQRNFERRICHPATPPSTTLKVQFIPKAAGSKQKKLFDESLITEGYDVEHNSGVAYSMKRLTIKNKGKGKQRGQNDGEGKTTPAAGEPAVDPATAIVDTDAMEIEDPTPAEASKNKDQAKNKGNGNKWQKQQAKVKPAKKEPVFPMYSCRIIELANSPGDLCIAVKIADRGLDASFVVGSEIEVCIIMTRNAIPQIRQMKAIGSICKQPAVHNVKHAMLQNWLLGDDIYTGKDTPAQSVQDDHFSRMKDVEKQAFNDFRDACNFNGPQRDFLQDVFGTTKFMNMLQGPSETGKITTVASVTLGFALLRIKTLLNAPSNTAAQE</sequence>
<name>A0A4Z1FAU1_9HELO</name>
<evidence type="ECO:0008006" key="4">
    <source>
        <dbReference type="Google" id="ProtNLM"/>
    </source>
</evidence>
<evidence type="ECO:0000313" key="3">
    <source>
        <dbReference type="Proteomes" id="UP000297910"/>
    </source>
</evidence>
<evidence type="ECO:0000256" key="1">
    <source>
        <dbReference type="SAM" id="MobiDB-lite"/>
    </source>
</evidence>
<dbReference type="Proteomes" id="UP000297910">
    <property type="component" value="Unassembled WGS sequence"/>
</dbReference>
<feature type="region of interest" description="Disordered" evidence="1">
    <location>
        <begin position="267"/>
        <end position="293"/>
    </location>
</feature>
<dbReference type="EMBL" id="PQXI01000279">
    <property type="protein sequence ID" value="TGO20620.1"/>
    <property type="molecule type" value="Genomic_DNA"/>
</dbReference>
<feature type="compositionally biased region" description="Basic and acidic residues" evidence="1">
    <location>
        <begin position="25"/>
        <end position="47"/>
    </location>
</feature>
<accession>A0A4Z1FAU1</accession>
<keyword evidence="3" id="KW-1185">Reference proteome</keyword>
<organism evidence="2 3">
    <name type="scientific">Botrytis paeoniae</name>
    <dbReference type="NCBI Taxonomy" id="278948"/>
    <lineage>
        <taxon>Eukaryota</taxon>
        <taxon>Fungi</taxon>
        <taxon>Dikarya</taxon>
        <taxon>Ascomycota</taxon>
        <taxon>Pezizomycotina</taxon>
        <taxon>Leotiomycetes</taxon>
        <taxon>Helotiales</taxon>
        <taxon>Sclerotiniaceae</taxon>
        <taxon>Botrytis</taxon>
    </lineage>
</organism>
<gene>
    <name evidence="2" type="ORF">BPAE_0280g00070</name>
</gene>
<dbReference type="AlphaFoldDB" id="A0A4Z1FAU1"/>
<reference evidence="2 3" key="1">
    <citation type="submission" date="2017-12" db="EMBL/GenBank/DDBJ databases">
        <title>Comparative genomics of Botrytis spp.</title>
        <authorList>
            <person name="Valero-Jimenez C.A."/>
            <person name="Tapia P."/>
            <person name="Veloso J."/>
            <person name="Silva-Moreno E."/>
            <person name="Staats M."/>
            <person name="Valdes J.H."/>
            <person name="Van Kan J.A.L."/>
        </authorList>
    </citation>
    <scope>NUCLEOTIDE SEQUENCE [LARGE SCALE GENOMIC DNA]</scope>
    <source>
        <strain evidence="2 3">Bp0003</strain>
    </source>
</reference>
<proteinExistence type="predicted"/>
<feature type="region of interest" description="Disordered" evidence="1">
    <location>
        <begin position="1"/>
        <end position="47"/>
    </location>
</feature>
<evidence type="ECO:0000313" key="2">
    <source>
        <dbReference type="EMBL" id="TGO20620.1"/>
    </source>
</evidence>
<feature type="compositionally biased region" description="Low complexity" evidence="1">
    <location>
        <begin position="323"/>
        <end position="337"/>
    </location>
</feature>
<comment type="caution">
    <text evidence="2">The sequence shown here is derived from an EMBL/GenBank/DDBJ whole genome shotgun (WGS) entry which is preliminary data.</text>
</comment>
<feature type="region of interest" description="Disordered" evidence="1">
    <location>
        <begin position="309"/>
        <end position="341"/>
    </location>
</feature>
<protein>
    <recommendedName>
        <fullName evidence="4">DNA2/NAM7 helicase helicase domain-containing protein</fullName>
    </recommendedName>
</protein>